<dbReference type="AlphaFoldDB" id="A0A1A9VU13"/>
<feature type="transmembrane region" description="Helical" evidence="1">
    <location>
        <begin position="6"/>
        <end position="29"/>
    </location>
</feature>
<protein>
    <submittedName>
        <fullName evidence="2">Uncharacterized protein</fullName>
    </submittedName>
</protein>
<keyword evidence="1" id="KW-1133">Transmembrane helix</keyword>
<dbReference type="VEuPathDB" id="VectorBase:GAUT047604"/>
<dbReference type="EnsemblMetazoa" id="GAUT047604-RA">
    <property type="protein sequence ID" value="GAUT047604-PA"/>
    <property type="gene ID" value="GAUT047604"/>
</dbReference>
<keyword evidence="1" id="KW-0472">Membrane</keyword>
<evidence type="ECO:0000256" key="1">
    <source>
        <dbReference type="SAM" id="Phobius"/>
    </source>
</evidence>
<accession>A0A1A9VU13</accession>
<evidence type="ECO:0000313" key="3">
    <source>
        <dbReference type="Proteomes" id="UP000078200"/>
    </source>
</evidence>
<keyword evidence="3" id="KW-1185">Reference proteome</keyword>
<dbReference type="Proteomes" id="UP000078200">
    <property type="component" value="Unassembled WGS sequence"/>
</dbReference>
<proteinExistence type="predicted"/>
<sequence length="103" mass="10962">MVTTTAVIYGSATIFAFNAVVITYASTILEQCLNKLANMDSTIEGINMDLLPEFSNLGDVIDISRILDTSFALSNDALPSSTVELDAPTAGSISLPDILYKVL</sequence>
<organism evidence="2 3">
    <name type="scientific">Glossina austeni</name>
    <name type="common">Savannah tsetse fly</name>
    <dbReference type="NCBI Taxonomy" id="7395"/>
    <lineage>
        <taxon>Eukaryota</taxon>
        <taxon>Metazoa</taxon>
        <taxon>Ecdysozoa</taxon>
        <taxon>Arthropoda</taxon>
        <taxon>Hexapoda</taxon>
        <taxon>Insecta</taxon>
        <taxon>Pterygota</taxon>
        <taxon>Neoptera</taxon>
        <taxon>Endopterygota</taxon>
        <taxon>Diptera</taxon>
        <taxon>Brachycera</taxon>
        <taxon>Muscomorpha</taxon>
        <taxon>Hippoboscoidea</taxon>
        <taxon>Glossinidae</taxon>
        <taxon>Glossina</taxon>
    </lineage>
</organism>
<reference evidence="2" key="1">
    <citation type="submission" date="2020-05" db="UniProtKB">
        <authorList>
            <consortium name="EnsemblMetazoa"/>
        </authorList>
    </citation>
    <scope>IDENTIFICATION</scope>
    <source>
        <strain evidence="2">TTRI</strain>
    </source>
</reference>
<keyword evidence="1" id="KW-0812">Transmembrane</keyword>
<name>A0A1A9VU13_GLOAU</name>
<evidence type="ECO:0000313" key="2">
    <source>
        <dbReference type="EnsemblMetazoa" id="GAUT047604-PA"/>
    </source>
</evidence>